<feature type="region of interest" description="Disordered" evidence="1">
    <location>
        <begin position="177"/>
        <end position="219"/>
    </location>
</feature>
<dbReference type="Proteomes" id="UP000288805">
    <property type="component" value="Unassembled WGS sequence"/>
</dbReference>
<feature type="region of interest" description="Disordered" evidence="1">
    <location>
        <begin position="140"/>
        <end position="159"/>
    </location>
</feature>
<name>A0A438DQR9_VITVI</name>
<feature type="compositionally biased region" description="Basic and acidic residues" evidence="1">
    <location>
        <begin position="184"/>
        <end position="194"/>
    </location>
</feature>
<evidence type="ECO:0000256" key="1">
    <source>
        <dbReference type="SAM" id="MobiDB-lite"/>
    </source>
</evidence>
<evidence type="ECO:0000313" key="2">
    <source>
        <dbReference type="EMBL" id="RVW37779.1"/>
    </source>
</evidence>
<accession>A0A438DQR9</accession>
<dbReference type="AlphaFoldDB" id="A0A438DQR9"/>
<gene>
    <name evidence="2" type="ORF">CK203_101718</name>
</gene>
<evidence type="ECO:0000313" key="3">
    <source>
        <dbReference type="Proteomes" id="UP000288805"/>
    </source>
</evidence>
<sequence>MEIPHENQSSHYDHEKDKFSYLSMRDRIELGKRQVQQSQWGSKYALNEDMSMKAKLASMARRIEEFELRNVHTEAQPQVMPTSFEYINHPNLTTQPQPQSSMSTSSLEKAILKISKVMEDFDRKVQDSIEKLTNLDIARGKRKLSPQPHHNFQGTNAKRSRKVLKIDTLVGDCYDNSMDQPSIENHKVQDDKGLPEPFKASTSPGKRRETNSLGPNGKDANFVWDPGGIQHEVGMMLAKIEVMVKTKENRGEKPKTEQFAPPHFGNCWAHFDHFPKFISCVLYLVSNLGNSGVHRFKRYSIWS</sequence>
<reference evidence="2 3" key="1">
    <citation type="journal article" date="2018" name="PLoS Genet.">
        <title>Population sequencing reveals clonal diversity and ancestral inbreeding in the grapevine cultivar Chardonnay.</title>
        <authorList>
            <person name="Roach M.J."/>
            <person name="Johnson D.L."/>
            <person name="Bohlmann J."/>
            <person name="van Vuuren H.J."/>
            <person name="Jones S.J."/>
            <person name="Pretorius I.S."/>
            <person name="Schmidt S.A."/>
            <person name="Borneman A.R."/>
        </authorList>
    </citation>
    <scope>NUCLEOTIDE SEQUENCE [LARGE SCALE GENOMIC DNA]</scope>
    <source>
        <strain evidence="3">cv. Chardonnay</strain>
        <tissue evidence="2">Leaf</tissue>
    </source>
</reference>
<proteinExistence type="predicted"/>
<feature type="compositionally biased region" description="Polar residues" evidence="1">
    <location>
        <begin position="148"/>
        <end position="157"/>
    </location>
</feature>
<protein>
    <submittedName>
        <fullName evidence="2">Uncharacterized protein</fullName>
    </submittedName>
</protein>
<organism evidence="2 3">
    <name type="scientific">Vitis vinifera</name>
    <name type="common">Grape</name>
    <dbReference type="NCBI Taxonomy" id="29760"/>
    <lineage>
        <taxon>Eukaryota</taxon>
        <taxon>Viridiplantae</taxon>
        <taxon>Streptophyta</taxon>
        <taxon>Embryophyta</taxon>
        <taxon>Tracheophyta</taxon>
        <taxon>Spermatophyta</taxon>
        <taxon>Magnoliopsida</taxon>
        <taxon>eudicotyledons</taxon>
        <taxon>Gunneridae</taxon>
        <taxon>Pentapetalae</taxon>
        <taxon>rosids</taxon>
        <taxon>Vitales</taxon>
        <taxon>Vitaceae</taxon>
        <taxon>Viteae</taxon>
        <taxon>Vitis</taxon>
    </lineage>
</organism>
<dbReference type="EMBL" id="QGNW01001524">
    <property type="protein sequence ID" value="RVW37779.1"/>
    <property type="molecule type" value="Genomic_DNA"/>
</dbReference>
<comment type="caution">
    <text evidence="2">The sequence shown here is derived from an EMBL/GenBank/DDBJ whole genome shotgun (WGS) entry which is preliminary data.</text>
</comment>